<keyword evidence="3" id="KW-0132">Cell division</keyword>
<gene>
    <name evidence="7" type="ORF">ABT317_23480</name>
</gene>
<dbReference type="InterPro" id="IPR006776">
    <property type="entry name" value="SsgB"/>
</dbReference>
<dbReference type="InterPro" id="IPR038658">
    <property type="entry name" value="SsgB_sf"/>
</dbReference>
<keyword evidence="6" id="KW-0131">Cell cycle</keyword>
<evidence type="ECO:0000256" key="2">
    <source>
        <dbReference type="ARBA" id="ARBA00009323"/>
    </source>
</evidence>
<name>A0ABV1W6P1_9ACTN</name>
<comment type="caution">
    <text evidence="7">The sequence shown here is derived from an EMBL/GenBank/DDBJ whole genome shotgun (WGS) entry which is preliminary data.</text>
</comment>
<keyword evidence="8" id="KW-1185">Reference proteome</keyword>
<accession>A0ABV1W6P1</accession>
<comment type="similarity">
    <text evidence="2">Belongs to the SsgA family.</text>
</comment>
<sequence>MDSLTELDCTLQLVVAPGRTIPVSARLSYCSNDPFAVHVAFHTHAQAPVRWAFARDLLAQGMTRPSGQGDVRIWPGRAEEPGLLCLALSSPGGYVLFTAPAAVVRPWLMRTYHLVPAGHEQATLDLDRELSQLLGEVA</sequence>
<proteinExistence type="inferred from homology"/>
<evidence type="ECO:0000256" key="4">
    <source>
        <dbReference type="ARBA" id="ARBA00022969"/>
    </source>
</evidence>
<evidence type="ECO:0000313" key="8">
    <source>
        <dbReference type="Proteomes" id="UP001458415"/>
    </source>
</evidence>
<evidence type="ECO:0000256" key="3">
    <source>
        <dbReference type="ARBA" id="ARBA00022618"/>
    </source>
</evidence>
<evidence type="ECO:0000256" key="5">
    <source>
        <dbReference type="ARBA" id="ARBA00023210"/>
    </source>
</evidence>
<dbReference type="Proteomes" id="UP001458415">
    <property type="component" value="Unassembled WGS sequence"/>
</dbReference>
<keyword evidence="4" id="KW-0749">Sporulation</keyword>
<evidence type="ECO:0000313" key="7">
    <source>
        <dbReference type="EMBL" id="MER6979849.1"/>
    </source>
</evidence>
<reference evidence="7 8" key="1">
    <citation type="submission" date="2024-06" db="EMBL/GenBank/DDBJ databases">
        <title>The Natural Products Discovery Center: Release of the First 8490 Sequenced Strains for Exploring Actinobacteria Biosynthetic Diversity.</title>
        <authorList>
            <person name="Kalkreuter E."/>
            <person name="Kautsar S.A."/>
            <person name="Yang D."/>
            <person name="Bader C.D."/>
            <person name="Teijaro C.N."/>
            <person name="Fluegel L."/>
            <person name="Davis C.M."/>
            <person name="Simpson J.R."/>
            <person name="Lauterbach L."/>
            <person name="Steele A.D."/>
            <person name="Gui C."/>
            <person name="Meng S."/>
            <person name="Li G."/>
            <person name="Viehrig K."/>
            <person name="Ye F."/>
            <person name="Su P."/>
            <person name="Kiefer A.F."/>
            <person name="Nichols A."/>
            <person name="Cepeda A.J."/>
            <person name="Yan W."/>
            <person name="Fan B."/>
            <person name="Jiang Y."/>
            <person name="Adhikari A."/>
            <person name="Zheng C.-J."/>
            <person name="Schuster L."/>
            <person name="Cowan T.M."/>
            <person name="Smanski M.J."/>
            <person name="Chevrette M.G."/>
            <person name="De Carvalho L.P.S."/>
            <person name="Shen B."/>
        </authorList>
    </citation>
    <scope>NUCLEOTIDE SEQUENCE [LARGE SCALE GENOMIC DNA]</scope>
    <source>
        <strain evidence="7 8">NPDC000634</strain>
    </source>
</reference>
<dbReference type="RefSeq" id="WP_086722307.1">
    <property type="nucleotide sequence ID" value="NZ_MUBM01000004.1"/>
</dbReference>
<dbReference type="Pfam" id="PF04686">
    <property type="entry name" value="SsgA"/>
    <property type="match status" value="1"/>
</dbReference>
<dbReference type="EMBL" id="JBEPCU010000443">
    <property type="protein sequence ID" value="MER6979849.1"/>
    <property type="molecule type" value="Genomic_DNA"/>
</dbReference>
<keyword evidence="5" id="KW-0717">Septation</keyword>
<organism evidence="7 8">
    <name type="scientific">Streptomyces carpinensis</name>
    <dbReference type="NCBI Taxonomy" id="66369"/>
    <lineage>
        <taxon>Bacteria</taxon>
        <taxon>Bacillati</taxon>
        <taxon>Actinomycetota</taxon>
        <taxon>Actinomycetes</taxon>
        <taxon>Kitasatosporales</taxon>
        <taxon>Streptomycetaceae</taxon>
        <taxon>Streptomyces</taxon>
    </lineage>
</organism>
<dbReference type="Gene3D" id="2.30.31.20">
    <property type="entry name" value="Sporulation-specific cell division protein SsgB"/>
    <property type="match status" value="1"/>
</dbReference>
<evidence type="ECO:0000256" key="1">
    <source>
        <dbReference type="ARBA" id="ARBA00004431"/>
    </source>
</evidence>
<evidence type="ECO:0000256" key="6">
    <source>
        <dbReference type="ARBA" id="ARBA00023306"/>
    </source>
</evidence>
<comment type="subcellular location">
    <subcellularLocation>
        <location evidence="1">Cell septum</location>
    </subcellularLocation>
</comment>
<protein>
    <submittedName>
        <fullName evidence="7">SsgA family sporulation/cell division regulator</fullName>
    </submittedName>
</protein>